<dbReference type="EMBL" id="VNHO01000019">
    <property type="protein sequence ID" value="TYP52407.1"/>
    <property type="molecule type" value="Genomic_DNA"/>
</dbReference>
<gene>
    <name evidence="2" type="ORF">LZ11_01751</name>
</gene>
<name>A0A5S5ALV7_9FIRM</name>
<proteinExistence type="predicted"/>
<dbReference type="AlphaFoldDB" id="A0A5S5ALV7"/>
<dbReference type="Pfam" id="PF00583">
    <property type="entry name" value="Acetyltransf_1"/>
    <property type="match status" value="1"/>
</dbReference>
<dbReference type="InterPro" id="IPR017255">
    <property type="entry name" value="AcTrfase_GNAT_prd"/>
</dbReference>
<dbReference type="Gene3D" id="3.40.630.30">
    <property type="match status" value="1"/>
</dbReference>
<dbReference type="InterPro" id="IPR050276">
    <property type="entry name" value="MshD_Acetyltransferase"/>
</dbReference>
<dbReference type="PIRSF" id="PIRSF037663">
    <property type="entry name" value="Acetyltransf_GNAT_prd"/>
    <property type="match status" value="1"/>
</dbReference>
<dbReference type="CDD" id="cd04301">
    <property type="entry name" value="NAT_SF"/>
    <property type="match status" value="1"/>
</dbReference>
<feature type="domain" description="N-acetyltransferase" evidence="1">
    <location>
        <begin position="1"/>
        <end position="201"/>
    </location>
</feature>
<evidence type="ECO:0000313" key="3">
    <source>
        <dbReference type="Proteomes" id="UP000322294"/>
    </source>
</evidence>
<comment type="caution">
    <text evidence="2">The sequence shown here is derived from an EMBL/GenBank/DDBJ whole genome shotgun (WGS) entry which is preliminary data.</text>
</comment>
<dbReference type="PANTHER" id="PTHR43617">
    <property type="entry name" value="L-AMINO ACID N-ACETYLTRANSFERASE"/>
    <property type="match status" value="1"/>
</dbReference>
<dbReference type="InterPro" id="IPR016181">
    <property type="entry name" value="Acyl_CoA_acyltransferase"/>
</dbReference>
<keyword evidence="2" id="KW-0808">Transferase</keyword>
<evidence type="ECO:0000259" key="1">
    <source>
        <dbReference type="PROSITE" id="PS51186"/>
    </source>
</evidence>
<dbReference type="OrthoDB" id="1819306at2"/>
<dbReference type="Proteomes" id="UP000322294">
    <property type="component" value="Unassembled WGS sequence"/>
</dbReference>
<sequence length="201" mass="23434">MKIREAMSKDIYEIVKVHQDAFKGFLMTLLGPKFLMSYYQLVFEYSKRIFYVIIDEQNKVRGFVAGFLEPSQFYNLLRKRKWKLALAALFHLVFHPSLWLRVYSSLNRAVNLANSECDFDIAELASIAVDPKISGQGLGKELVFSFLNKARKMGARRVYLNTDALNNDKVNAFYQKIGFKLAHKFTVANKRLMNEYVYFLN</sequence>
<dbReference type="PROSITE" id="PS51186">
    <property type="entry name" value="GNAT"/>
    <property type="match status" value="1"/>
</dbReference>
<accession>A0A5S5ALV7</accession>
<evidence type="ECO:0000313" key="2">
    <source>
        <dbReference type="EMBL" id="TYP52407.1"/>
    </source>
</evidence>
<dbReference type="GO" id="GO:0016747">
    <property type="term" value="F:acyltransferase activity, transferring groups other than amino-acyl groups"/>
    <property type="evidence" value="ECO:0007669"/>
    <property type="project" value="InterPro"/>
</dbReference>
<protein>
    <submittedName>
        <fullName evidence="2">Acetyltransferase (GNAT) family protein</fullName>
    </submittedName>
</protein>
<dbReference type="InterPro" id="IPR000182">
    <property type="entry name" value="GNAT_dom"/>
</dbReference>
<dbReference type="SUPFAM" id="SSF55729">
    <property type="entry name" value="Acyl-CoA N-acyltransferases (Nat)"/>
    <property type="match status" value="1"/>
</dbReference>
<reference evidence="2 3" key="1">
    <citation type="submission" date="2019-07" db="EMBL/GenBank/DDBJ databases">
        <title>Genomic Encyclopedia of Type Strains, Phase I: the one thousand microbial genomes (KMG-I) project.</title>
        <authorList>
            <person name="Kyrpides N."/>
        </authorList>
    </citation>
    <scope>NUCLEOTIDE SEQUENCE [LARGE SCALE GENOMIC DNA]</scope>
    <source>
        <strain evidence="2 3">DSM 16647</strain>
    </source>
</reference>
<organism evidence="2 3">
    <name type="scientific">Thermosediminibacter litoriperuensis</name>
    <dbReference type="NCBI Taxonomy" id="291989"/>
    <lineage>
        <taxon>Bacteria</taxon>
        <taxon>Bacillati</taxon>
        <taxon>Bacillota</taxon>
        <taxon>Clostridia</taxon>
        <taxon>Thermosediminibacterales</taxon>
        <taxon>Thermosediminibacteraceae</taxon>
        <taxon>Thermosediminibacter</taxon>
    </lineage>
</organism>
<keyword evidence="3" id="KW-1185">Reference proteome</keyword>
<dbReference type="RefSeq" id="WP_148867474.1">
    <property type="nucleotide sequence ID" value="NZ_VNHO01000019.1"/>
</dbReference>